<evidence type="ECO:0000256" key="11">
    <source>
        <dbReference type="SAM" id="MobiDB-lite"/>
    </source>
</evidence>
<dbReference type="InterPro" id="IPR009014">
    <property type="entry name" value="Transketo_C/PFOR_II"/>
</dbReference>
<evidence type="ECO:0000259" key="13">
    <source>
        <dbReference type="Pfam" id="PF17831"/>
    </source>
</evidence>
<dbReference type="EC" id="1.2.4.1" evidence="3 9"/>
<feature type="domain" description="Pyruvate dehydrogenase E1 component middle" evidence="13">
    <location>
        <begin position="495"/>
        <end position="720"/>
    </location>
</feature>
<feature type="region of interest" description="Disordered" evidence="11">
    <location>
        <begin position="66"/>
        <end position="86"/>
    </location>
</feature>
<dbReference type="EMBL" id="SJPJ01000001">
    <property type="protein sequence ID" value="TWT83214.1"/>
    <property type="molecule type" value="Genomic_DNA"/>
</dbReference>
<dbReference type="Pfam" id="PF22613">
    <property type="entry name" value="Transketolase_C_1"/>
    <property type="match status" value="1"/>
</dbReference>
<dbReference type="GO" id="GO:0046872">
    <property type="term" value="F:metal ion binding"/>
    <property type="evidence" value="ECO:0007669"/>
    <property type="project" value="UniProtKB-KW"/>
</dbReference>
<dbReference type="InterPro" id="IPR041621">
    <property type="entry name" value="PDH_E1_M"/>
</dbReference>
<evidence type="ECO:0000256" key="8">
    <source>
        <dbReference type="ARBA" id="ARBA00051231"/>
    </source>
</evidence>
<sequence>MSDSKTVAQEEVQQLLGELEAHEAEFDIDVTETQEWLSSLDYVLKSKGAERVRFLLEQLRDRAAEKGIQSSEDTSTPYVNTIPVSDQPAFPGNRELERRIKSIVRWNAMAMVVRANKREGGVGGHISSFASGATLYEIAFNHFFKGRGEDGYSGDTIYFQGHTAPGMYSRAYLEGRIDESHLENFRRELAPGGGLSSYPHPWLMPGFWEYPTVSMGLGPIMAIYQARFNEYLRDRGLKDTAGQKVWAFLGDGECDEPETLGAIGLASREKLDNLIFVVNCNLQRLDGPVRGNGKIIQELESIFRGAGWNVIKVVWGNDWDQLLAKDTSGLLVKRMNEVVDGQYQKYTGMPGSYIREHFFGKYPELLKLVENYSDERLEKMRRGGHDPEKVFAAYQMATELKNGRPTVILAKTVKGYGLGEAGEGRNVAHNQKKMNEEELLEFRTRFGIPISDEEVGKAPFYRPPANSQEIKYMQERRAKLGGPVPSRPEQHPTVEVPTLDDYRKVIKKVENKNISTTFAVVQTLIALCRDKKIGKHIVPIVPDESRTFGMEGMFRQFGIYAHAGQLYEPVDSEQITYYKEARDGQILEEGITEAGSMASFNAAGTAYSAHGINMIPVYIYYSMFGFQRIGDLIWAAADMRAKGFLIGGTAGRTTLNGEGLQHQDGHSLLNAIAFPTVRAYDPAFAYEAVVIIMEGLKRMYQDGEQCIYYITSENEAYDHPEMPAGCEEGIIKGMYKYHSREVEKPKARVQLFGSGAILNCVIRAQELLAEKYNIASDVWSVTSYTQLRREAADCSRWNMLHPTETPRQSYLEEVLEGVEGPFISSSDYVRALGEQLQPWIPGDYYVLGTDGMGRSDTRESLRRHFEVDKESITIATLSRLSKAGLFTPAEVADAIKDLGVDPDKPNPYFA</sequence>
<dbReference type="AlphaFoldDB" id="A0A5C5Z7D8"/>
<comment type="catalytic activity">
    <reaction evidence="8 9">
        <text>N(6)-[(R)-lipoyl]-L-lysyl-[protein] + pyruvate + H(+) = N(6)-[(R)-S(8)-acetyldihydrolipoyl]-L-lysyl-[protein] + CO2</text>
        <dbReference type="Rhea" id="RHEA:19189"/>
        <dbReference type="Rhea" id="RHEA-COMP:10474"/>
        <dbReference type="Rhea" id="RHEA-COMP:10478"/>
        <dbReference type="ChEBI" id="CHEBI:15361"/>
        <dbReference type="ChEBI" id="CHEBI:15378"/>
        <dbReference type="ChEBI" id="CHEBI:16526"/>
        <dbReference type="ChEBI" id="CHEBI:83099"/>
        <dbReference type="ChEBI" id="CHEBI:83111"/>
        <dbReference type="EC" id="1.2.4.1"/>
    </reaction>
</comment>
<dbReference type="InterPro" id="IPR055152">
    <property type="entry name" value="Transketolase-like_C_2"/>
</dbReference>
<dbReference type="InterPro" id="IPR005474">
    <property type="entry name" value="Transketolase_N"/>
</dbReference>
<evidence type="ECO:0000256" key="2">
    <source>
        <dbReference type="ARBA" id="ARBA00003157"/>
    </source>
</evidence>
<evidence type="ECO:0000256" key="9">
    <source>
        <dbReference type="PIRNR" id="PIRNR000156"/>
    </source>
</evidence>
<dbReference type="InterPro" id="IPR035807">
    <property type="entry name" value="PDC_E1_N"/>
</dbReference>
<dbReference type="PANTHER" id="PTHR43825:SF3">
    <property type="entry name" value="PYRUVATE DEHYDROGENASE E1 COMPONENT"/>
    <property type="match status" value="1"/>
</dbReference>
<protein>
    <recommendedName>
        <fullName evidence="4 9">Pyruvate dehydrogenase E1 component</fullName>
        <ecNumber evidence="3 9">1.2.4.1</ecNumber>
    </recommendedName>
</protein>
<dbReference type="Pfam" id="PF00456">
    <property type="entry name" value="Transketolase_N"/>
    <property type="match status" value="1"/>
</dbReference>
<evidence type="ECO:0000313" key="15">
    <source>
        <dbReference type="EMBL" id="TWT83214.1"/>
    </source>
</evidence>
<dbReference type="Proteomes" id="UP000315010">
    <property type="component" value="Unassembled WGS sequence"/>
</dbReference>
<feature type="domain" description="Transketolase N-terminal" evidence="12">
    <location>
        <begin position="220"/>
        <end position="322"/>
    </location>
</feature>
<dbReference type="Pfam" id="PF17831">
    <property type="entry name" value="PDH_E1_M"/>
    <property type="match status" value="1"/>
</dbReference>
<dbReference type="Gene3D" id="3.40.50.970">
    <property type="match status" value="2"/>
</dbReference>
<dbReference type="SUPFAM" id="SSF52518">
    <property type="entry name" value="Thiamin diphosphate-binding fold (THDP-binding)"/>
    <property type="match status" value="2"/>
</dbReference>
<evidence type="ECO:0000256" key="3">
    <source>
        <dbReference type="ARBA" id="ARBA00012281"/>
    </source>
</evidence>
<reference evidence="15 16" key="1">
    <citation type="submission" date="2019-02" db="EMBL/GenBank/DDBJ databases">
        <title>Deep-cultivation of Planctomycetes and their phenomic and genomic characterization uncovers novel biology.</title>
        <authorList>
            <person name="Wiegand S."/>
            <person name="Jogler M."/>
            <person name="Boedeker C."/>
            <person name="Pinto D."/>
            <person name="Vollmers J."/>
            <person name="Rivas-Marin E."/>
            <person name="Kohn T."/>
            <person name="Peeters S.H."/>
            <person name="Heuer A."/>
            <person name="Rast P."/>
            <person name="Oberbeckmann S."/>
            <person name="Bunk B."/>
            <person name="Jeske O."/>
            <person name="Meyerdierks A."/>
            <person name="Storesund J.E."/>
            <person name="Kallscheuer N."/>
            <person name="Luecker S."/>
            <person name="Lage O.M."/>
            <person name="Pohl T."/>
            <person name="Merkel B.J."/>
            <person name="Hornburger P."/>
            <person name="Mueller R.-W."/>
            <person name="Bruemmer F."/>
            <person name="Labrenz M."/>
            <person name="Spormann A.M."/>
            <person name="Op Den Camp H."/>
            <person name="Overmann J."/>
            <person name="Amann R."/>
            <person name="Jetten M.S.M."/>
            <person name="Mascher T."/>
            <person name="Medema M.H."/>
            <person name="Devos D.P."/>
            <person name="Kaster A.-K."/>
            <person name="Ovreas L."/>
            <person name="Rohde M."/>
            <person name="Galperin M.Y."/>
            <person name="Jogler C."/>
        </authorList>
    </citation>
    <scope>NUCLEOTIDE SEQUENCE [LARGE SCALE GENOMIC DNA]</scope>
    <source>
        <strain evidence="15 16">CA13</strain>
    </source>
</reference>
<evidence type="ECO:0000313" key="16">
    <source>
        <dbReference type="Proteomes" id="UP000315010"/>
    </source>
</evidence>
<feature type="binding site" evidence="10">
    <location>
        <position position="251"/>
    </location>
    <ligand>
        <name>Mg(2+)</name>
        <dbReference type="ChEBI" id="CHEBI:18420"/>
    </ligand>
</feature>
<dbReference type="GO" id="GO:0004739">
    <property type="term" value="F:pyruvate dehydrogenase (acetyl-transferring) activity"/>
    <property type="evidence" value="ECO:0007669"/>
    <property type="project" value="UniProtKB-EC"/>
</dbReference>
<dbReference type="Gene3D" id="3.40.50.920">
    <property type="match status" value="1"/>
</dbReference>
<keyword evidence="7 9" id="KW-0670">Pyruvate</keyword>
<name>A0A5C5Z7D8_9BACT</name>
<dbReference type="InterPro" id="IPR051157">
    <property type="entry name" value="PDH/Transketolase"/>
</dbReference>
<evidence type="ECO:0000256" key="1">
    <source>
        <dbReference type="ARBA" id="ARBA00001964"/>
    </source>
</evidence>
<evidence type="ECO:0000256" key="7">
    <source>
        <dbReference type="ARBA" id="ARBA00023317"/>
    </source>
</evidence>
<dbReference type="PANTHER" id="PTHR43825">
    <property type="entry name" value="PYRUVATE DEHYDROGENASE E1 COMPONENT"/>
    <property type="match status" value="1"/>
</dbReference>
<accession>A0A5C5Z7D8</accession>
<comment type="caution">
    <text evidence="15">The sequence shown here is derived from an EMBL/GenBank/DDBJ whole genome shotgun (WGS) entry which is preliminary data.</text>
</comment>
<feature type="domain" description="Transketolase-like C-terminal" evidence="14">
    <location>
        <begin position="733"/>
        <end position="868"/>
    </location>
</feature>
<dbReference type="PIRSF" id="PIRSF000156">
    <property type="entry name" value="Pyruvate_dh_E1"/>
    <property type="match status" value="1"/>
</dbReference>
<proteinExistence type="predicted"/>
<feature type="compositionally biased region" description="Polar residues" evidence="11">
    <location>
        <begin position="68"/>
        <end position="84"/>
    </location>
</feature>
<dbReference type="NCBIfam" id="TIGR00759">
    <property type="entry name" value="aceE"/>
    <property type="match status" value="1"/>
</dbReference>
<evidence type="ECO:0000256" key="6">
    <source>
        <dbReference type="ARBA" id="ARBA00023052"/>
    </source>
</evidence>
<evidence type="ECO:0000259" key="14">
    <source>
        <dbReference type="Pfam" id="PF22613"/>
    </source>
</evidence>
<comment type="function">
    <text evidence="2 9">Component of the pyruvate dehydrogenase (PDH) complex, that catalyzes the overall conversion of pyruvate to acetyl-CoA and CO(2).</text>
</comment>
<keyword evidence="6 9" id="KW-0786">Thiamine pyrophosphate</keyword>
<evidence type="ECO:0000256" key="4">
    <source>
        <dbReference type="ARBA" id="ARBA00017172"/>
    </source>
</evidence>
<evidence type="ECO:0000256" key="10">
    <source>
        <dbReference type="PIRSR" id="PIRSR000156-1"/>
    </source>
</evidence>
<dbReference type="CDD" id="cd02017">
    <property type="entry name" value="TPP_E1_EcPDC_like"/>
    <property type="match status" value="1"/>
</dbReference>
<dbReference type="FunFam" id="3.40.50.970:FF:000011">
    <property type="entry name" value="Pyruvate dehydrogenase E1 component"/>
    <property type="match status" value="1"/>
</dbReference>
<keyword evidence="10" id="KW-0479">Metal-binding</keyword>
<comment type="cofactor">
    <cofactor evidence="10">
        <name>Mg(2+)</name>
        <dbReference type="ChEBI" id="CHEBI:18420"/>
    </cofactor>
</comment>
<dbReference type="SUPFAM" id="SSF52922">
    <property type="entry name" value="TK C-terminal domain-like"/>
    <property type="match status" value="1"/>
</dbReference>
<evidence type="ECO:0000256" key="5">
    <source>
        <dbReference type="ARBA" id="ARBA00023002"/>
    </source>
</evidence>
<organism evidence="15 16">
    <name type="scientific">Novipirellula herctigrandis</name>
    <dbReference type="NCBI Taxonomy" id="2527986"/>
    <lineage>
        <taxon>Bacteria</taxon>
        <taxon>Pseudomonadati</taxon>
        <taxon>Planctomycetota</taxon>
        <taxon>Planctomycetia</taxon>
        <taxon>Pirellulales</taxon>
        <taxon>Pirellulaceae</taxon>
        <taxon>Novipirellula</taxon>
    </lineage>
</organism>
<comment type="cofactor">
    <cofactor evidence="1 9">
        <name>thiamine diphosphate</name>
        <dbReference type="ChEBI" id="CHEBI:58937"/>
    </cofactor>
</comment>
<dbReference type="InterPro" id="IPR029061">
    <property type="entry name" value="THDP-binding"/>
</dbReference>
<feature type="binding site" evidence="10">
    <location>
        <position position="281"/>
    </location>
    <ligand>
        <name>Mg(2+)</name>
        <dbReference type="ChEBI" id="CHEBI:18420"/>
    </ligand>
</feature>
<dbReference type="OrthoDB" id="9759664at2"/>
<feature type="binding site" evidence="10">
    <location>
        <position position="283"/>
    </location>
    <ligand>
        <name>Mg(2+)</name>
        <dbReference type="ChEBI" id="CHEBI:18420"/>
    </ligand>
</feature>
<keyword evidence="5 9" id="KW-0560">Oxidoreductase</keyword>
<keyword evidence="10" id="KW-0460">Magnesium</keyword>
<dbReference type="InterPro" id="IPR004660">
    <property type="entry name" value="PDH_E1"/>
</dbReference>
<evidence type="ECO:0000259" key="12">
    <source>
        <dbReference type="Pfam" id="PF00456"/>
    </source>
</evidence>
<dbReference type="RefSeq" id="WP_146400224.1">
    <property type="nucleotide sequence ID" value="NZ_SJPJ01000001.1"/>
</dbReference>
<gene>
    <name evidence="15" type="primary">aceE</name>
    <name evidence="15" type="ORF">CA13_46770</name>
</gene>
<keyword evidence="16" id="KW-1185">Reference proteome</keyword>